<comment type="caution">
    <text evidence="3">The sequence shown here is derived from an EMBL/GenBank/DDBJ whole genome shotgun (WGS) entry which is preliminary data.</text>
</comment>
<keyword evidence="1" id="KW-0175">Coiled coil</keyword>
<gene>
    <name evidence="3" type="ORF">G6F51_012112</name>
</gene>
<protein>
    <submittedName>
        <fullName evidence="3">Uncharacterized protein</fullName>
    </submittedName>
</protein>
<feature type="region of interest" description="Disordered" evidence="2">
    <location>
        <begin position="184"/>
        <end position="216"/>
    </location>
</feature>
<reference evidence="3" key="1">
    <citation type="journal article" date="2020" name="Microb. Genom.">
        <title>Genetic diversity of clinical and environmental Mucorales isolates obtained from an investigation of mucormycosis cases among solid organ transplant recipients.</title>
        <authorList>
            <person name="Nguyen M.H."/>
            <person name="Kaul D."/>
            <person name="Muto C."/>
            <person name="Cheng S.J."/>
            <person name="Richter R.A."/>
            <person name="Bruno V.M."/>
            <person name="Liu G."/>
            <person name="Beyhan S."/>
            <person name="Sundermann A.J."/>
            <person name="Mounaud S."/>
            <person name="Pasculle A.W."/>
            <person name="Nierman W.C."/>
            <person name="Driscoll E."/>
            <person name="Cumbie R."/>
            <person name="Clancy C.J."/>
            <person name="Dupont C.L."/>
        </authorList>
    </citation>
    <scope>NUCLEOTIDE SEQUENCE</scope>
    <source>
        <strain evidence="3">GL16</strain>
    </source>
</reference>
<evidence type="ECO:0000313" key="4">
    <source>
        <dbReference type="Proteomes" id="UP000717996"/>
    </source>
</evidence>
<organism evidence="3 4">
    <name type="scientific">Rhizopus oryzae</name>
    <name type="common">Mucormycosis agent</name>
    <name type="synonym">Rhizopus arrhizus var. delemar</name>
    <dbReference type="NCBI Taxonomy" id="64495"/>
    <lineage>
        <taxon>Eukaryota</taxon>
        <taxon>Fungi</taxon>
        <taxon>Fungi incertae sedis</taxon>
        <taxon>Mucoromycota</taxon>
        <taxon>Mucoromycotina</taxon>
        <taxon>Mucoromycetes</taxon>
        <taxon>Mucorales</taxon>
        <taxon>Mucorineae</taxon>
        <taxon>Rhizopodaceae</taxon>
        <taxon>Rhizopus</taxon>
    </lineage>
</organism>
<feature type="region of interest" description="Disordered" evidence="2">
    <location>
        <begin position="33"/>
        <end position="69"/>
    </location>
</feature>
<dbReference type="EMBL" id="JAANIT010003285">
    <property type="protein sequence ID" value="KAG1534416.1"/>
    <property type="molecule type" value="Genomic_DNA"/>
</dbReference>
<feature type="coiled-coil region" evidence="1">
    <location>
        <begin position="151"/>
        <end position="178"/>
    </location>
</feature>
<evidence type="ECO:0000313" key="3">
    <source>
        <dbReference type="EMBL" id="KAG1534416.1"/>
    </source>
</evidence>
<evidence type="ECO:0000256" key="2">
    <source>
        <dbReference type="SAM" id="MobiDB-lite"/>
    </source>
</evidence>
<evidence type="ECO:0000256" key="1">
    <source>
        <dbReference type="SAM" id="Coils"/>
    </source>
</evidence>
<proteinExistence type="predicted"/>
<name>A0A9P6XY21_RHIOR</name>
<sequence>MCSAITRTHFFKEKPFYPKLVLSIHPQYPQKTSLLNTKKNSNNINNKQAPASPEPSSATKRTLADRSPPIFPADLARQPSGKPKVDMDINYITNPTLMGQPDLNFGPTTTPHQPVLSITGPMDFGVPHGTPDWFQPIMAMITSQGQRLAQLEALLKENQTLRTDLATAQRRIKELESSVTPTITAPIPLETPKPAGSEASKWKSSSASPPTTAPVATTPSFATVARRGKNATPAINTKTSTRARTAPTKRQIQVAARTFLPPSSNTGYQYLYLPCRFRESVTNVRKKFGMLGLENWRILDIYHPTHRVVALLVHNEYASTVINKLDTAGIKQITDFNPRNPAHLRDIKYQDLSDTDKQTKMEQIHTSHLLTALDRMRSTVRPAVARDFINKKWITIQNYMDLLKKPLSAPSQSTPVDTDMDDAPLLPPASPKAAQPVPTGDGEPDEQL</sequence>
<feature type="region of interest" description="Disordered" evidence="2">
    <location>
        <begin position="408"/>
        <end position="448"/>
    </location>
</feature>
<dbReference type="Proteomes" id="UP000717996">
    <property type="component" value="Unassembled WGS sequence"/>
</dbReference>
<dbReference type="AlphaFoldDB" id="A0A9P6XY21"/>
<accession>A0A9P6XY21</accession>
<feature type="compositionally biased region" description="Low complexity" evidence="2">
    <location>
        <begin position="204"/>
        <end position="216"/>
    </location>
</feature>
<feature type="compositionally biased region" description="Low complexity" evidence="2">
    <location>
        <begin position="33"/>
        <end position="47"/>
    </location>
</feature>